<evidence type="ECO:0000256" key="3">
    <source>
        <dbReference type="ARBA" id="ARBA00022980"/>
    </source>
</evidence>
<comment type="function">
    <text evidence="5">This is one of the proteins that binds to the 5S RNA in the ribosome where it forms part of the central protuberance.</text>
</comment>
<comment type="subunit">
    <text evidence="5">Part of the 50S ribosomal subunit; part of the 5S rRNA/L5/L18/L25 subcomplex. Contacts the 5S rRNA. Binds to the 5S rRNA independently of L5 and L18.</text>
</comment>
<dbReference type="Gene3D" id="2.40.240.10">
    <property type="entry name" value="Ribosomal Protein L25, Chain P"/>
    <property type="match status" value="1"/>
</dbReference>
<dbReference type="SUPFAM" id="SSF50715">
    <property type="entry name" value="Ribosomal protein L25-like"/>
    <property type="match status" value="1"/>
</dbReference>
<reference evidence="10" key="1">
    <citation type="journal article" date="2015" name="Chem. Biol.">
        <title>Structure, bioactivity, and resistance mechanism of streptomonomicin, an unusual lasso Peptide from an understudied halophilic actinomycete.</title>
        <authorList>
            <person name="Metelev M."/>
            <person name="Tietz J.I."/>
            <person name="Melby J.O."/>
            <person name="Blair P.M."/>
            <person name="Zhu L."/>
            <person name="Livnat I."/>
            <person name="Severinov K."/>
            <person name="Mitchell D.A."/>
        </authorList>
    </citation>
    <scope>NUCLEOTIDE SEQUENCE [LARGE SCALE GENOMIC DNA]</scope>
    <source>
        <strain evidence="10">YIM 90003</strain>
    </source>
</reference>
<organism evidence="9 10">
    <name type="scientific">Streptomonospora alba</name>
    <dbReference type="NCBI Taxonomy" id="183763"/>
    <lineage>
        <taxon>Bacteria</taxon>
        <taxon>Bacillati</taxon>
        <taxon>Actinomycetota</taxon>
        <taxon>Actinomycetes</taxon>
        <taxon>Streptosporangiales</taxon>
        <taxon>Nocardiopsidaceae</taxon>
        <taxon>Streptomonospora</taxon>
    </lineage>
</organism>
<dbReference type="InterPro" id="IPR001021">
    <property type="entry name" value="Ribosomal_bL25_long"/>
</dbReference>
<dbReference type="InterPro" id="IPR029751">
    <property type="entry name" value="Ribosomal_L25_dom"/>
</dbReference>
<dbReference type="InterPro" id="IPR020056">
    <property type="entry name" value="Rbsml_bL25/Gln-tRNA_synth_N"/>
</dbReference>
<evidence type="ECO:0000256" key="1">
    <source>
        <dbReference type="ARBA" id="ARBA00022730"/>
    </source>
</evidence>
<dbReference type="Gene3D" id="2.170.120.20">
    <property type="entry name" value="Ribosomal protein L25, beta domain"/>
    <property type="match status" value="1"/>
</dbReference>
<dbReference type="RefSeq" id="WP_040269632.1">
    <property type="nucleotide sequence ID" value="NZ_JROO01000001.1"/>
</dbReference>
<evidence type="ECO:0000256" key="5">
    <source>
        <dbReference type="HAMAP-Rule" id="MF_01334"/>
    </source>
</evidence>
<feature type="compositionally biased region" description="Low complexity" evidence="6">
    <location>
        <begin position="210"/>
        <end position="225"/>
    </location>
</feature>
<evidence type="ECO:0000259" key="8">
    <source>
        <dbReference type="Pfam" id="PF14693"/>
    </source>
</evidence>
<dbReference type="InterPro" id="IPR020057">
    <property type="entry name" value="Ribosomal_bL25_b-dom"/>
</dbReference>
<gene>
    <name evidence="5" type="primary">rplY</name>
    <name evidence="5" type="synonym">ctc</name>
    <name evidence="9" type="ORF">LP52_00090</name>
</gene>
<dbReference type="Pfam" id="PF01386">
    <property type="entry name" value="Ribosomal_L25p"/>
    <property type="match status" value="1"/>
</dbReference>
<accession>A0A0C2JNQ3</accession>
<feature type="domain" description="Large ribosomal subunit protein bL25 beta" evidence="8">
    <location>
        <begin position="99"/>
        <end position="178"/>
    </location>
</feature>
<dbReference type="GO" id="GO:0008097">
    <property type="term" value="F:5S rRNA binding"/>
    <property type="evidence" value="ECO:0007669"/>
    <property type="project" value="InterPro"/>
</dbReference>
<dbReference type="Pfam" id="PF14693">
    <property type="entry name" value="Ribosomal_TL5_C"/>
    <property type="match status" value="1"/>
</dbReference>
<dbReference type="PANTHER" id="PTHR33284:SF1">
    <property type="entry name" value="RIBOSOMAL PROTEIN L25_GLN-TRNA SYNTHETASE, ANTI-CODON-BINDING DOMAIN-CONTAINING PROTEIN"/>
    <property type="match status" value="1"/>
</dbReference>
<dbReference type="NCBIfam" id="TIGR00731">
    <property type="entry name" value="bL25_bact_ctc"/>
    <property type="match status" value="1"/>
</dbReference>
<keyword evidence="1 5" id="KW-0699">rRNA-binding</keyword>
<dbReference type="Proteomes" id="UP000031675">
    <property type="component" value="Unassembled WGS sequence"/>
</dbReference>
<dbReference type="GO" id="GO:0006412">
    <property type="term" value="P:translation"/>
    <property type="evidence" value="ECO:0007669"/>
    <property type="project" value="UniProtKB-UniRule"/>
</dbReference>
<dbReference type="EMBL" id="JROO01000001">
    <property type="protein sequence ID" value="KII00561.1"/>
    <property type="molecule type" value="Genomic_DNA"/>
</dbReference>
<keyword evidence="2 5" id="KW-0694">RNA-binding</keyword>
<evidence type="ECO:0000256" key="2">
    <source>
        <dbReference type="ARBA" id="ARBA00022884"/>
    </source>
</evidence>
<name>A0A0C2JNQ3_9ACTN</name>
<dbReference type="InterPro" id="IPR011035">
    <property type="entry name" value="Ribosomal_bL25/Gln-tRNA_synth"/>
</dbReference>
<dbReference type="InterPro" id="IPR020930">
    <property type="entry name" value="Ribosomal_uL5_bac-type"/>
</dbReference>
<dbReference type="CDD" id="cd00495">
    <property type="entry name" value="Ribosomal_L25_TL5_CTC"/>
    <property type="match status" value="1"/>
</dbReference>
<keyword evidence="4 5" id="KW-0687">Ribonucleoprotein</keyword>
<dbReference type="OrthoDB" id="5242980at2"/>
<evidence type="ECO:0000313" key="10">
    <source>
        <dbReference type="Proteomes" id="UP000031675"/>
    </source>
</evidence>
<keyword evidence="10" id="KW-1185">Reference proteome</keyword>
<dbReference type="InterPro" id="IPR037121">
    <property type="entry name" value="Ribosomal_bL25_C"/>
</dbReference>
<proteinExistence type="inferred from homology"/>
<dbReference type="GO" id="GO:0003735">
    <property type="term" value="F:structural constituent of ribosome"/>
    <property type="evidence" value="ECO:0007669"/>
    <property type="project" value="InterPro"/>
</dbReference>
<feature type="domain" description="Large ribosomal subunit protein bL25 L25" evidence="7">
    <location>
        <begin position="6"/>
        <end position="91"/>
    </location>
</feature>
<dbReference type="HAMAP" id="MF_01334">
    <property type="entry name" value="Ribosomal_bL25_CTC"/>
    <property type="match status" value="1"/>
</dbReference>
<evidence type="ECO:0000259" key="7">
    <source>
        <dbReference type="Pfam" id="PF01386"/>
    </source>
</evidence>
<dbReference type="PANTHER" id="PTHR33284">
    <property type="entry name" value="RIBOSOMAL PROTEIN L25/GLN-TRNA SYNTHETASE, ANTI-CODON-BINDING DOMAIN-CONTAINING PROTEIN"/>
    <property type="match status" value="1"/>
</dbReference>
<protein>
    <recommendedName>
        <fullName evidence="5">Large ribosomal subunit protein bL25</fullName>
    </recommendedName>
    <alternativeName>
        <fullName evidence="5">General stress protein CTC</fullName>
    </alternativeName>
</protein>
<comment type="similarity">
    <text evidence="5">Belongs to the bacterial ribosomal protein bL25 family. CTC subfamily.</text>
</comment>
<evidence type="ECO:0000256" key="4">
    <source>
        <dbReference type="ARBA" id="ARBA00023274"/>
    </source>
</evidence>
<feature type="region of interest" description="Disordered" evidence="6">
    <location>
        <begin position="179"/>
        <end position="225"/>
    </location>
</feature>
<dbReference type="STRING" id="183763.LP52_00090"/>
<feature type="compositionally biased region" description="Acidic residues" evidence="6">
    <location>
        <begin position="180"/>
        <end position="200"/>
    </location>
</feature>
<dbReference type="AlphaFoldDB" id="A0A0C2JNQ3"/>
<sequence length="225" mass="23810">MSEVRIAAEPRTEFGKGAARRVRRAGKVPAVLYGHGTDPRHIALPGHELMLALKTPNVLLRVDGLAGTDNLVLPRAVQRDPIKGWLEHVDLLVVKKGEKVHVEISVSLTGEIAPGGVLNQELVTVEVETEATRIPEGVEYSVDGLTTDAHVTAADLNLPQGTELVTDPETMVLTIAPERSDEEVEALETEEADVAAEAAEEAAKGDGESAESSSGESGGSTSEQQ</sequence>
<comment type="caution">
    <text evidence="9">The sequence shown here is derived from an EMBL/GenBank/DDBJ whole genome shotgun (WGS) entry which is preliminary data.</text>
</comment>
<dbReference type="NCBIfam" id="NF004131">
    <property type="entry name" value="PRK05618.2-1"/>
    <property type="match status" value="1"/>
</dbReference>
<evidence type="ECO:0000256" key="6">
    <source>
        <dbReference type="SAM" id="MobiDB-lite"/>
    </source>
</evidence>
<keyword evidence="3 5" id="KW-0689">Ribosomal protein</keyword>
<evidence type="ECO:0000313" key="9">
    <source>
        <dbReference type="EMBL" id="KII00561.1"/>
    </source>
</evidence>
<dbReference type="GO" id="GO:0022625">
    <property type="term" value="C:cytosolic large ribosomal subunit"/>
    <property type="evidence" value="ECO:0007669"/>
    <property type="project" value="TreeGrafter"/>
</dbReference>